<dbReference type="AlphaFoldDB" id="A0A3M6TH41"/>
<dbReference type="EMBL" id="RCHS01003583">
    <property type="protein sequence ID" value="RMX40715.1"/>
    <property type="molecule type" value="Genomic_DNA"/>
</dbReference>
<organism evidence="2 3">
    <name type="scientific">Pocillopora damicornis</name>
    <name type="common">Cauliflower coral</name>
    <name type="synonym">Millepora damicornis</name>
    <dbReference type="NCBI Taxonomy" id="46731"/>
    <lineage>
        <taxon>Eukaryota</taxon>
        <taxon>Metazoa</taxon>
        <taxon>Cnidaria</taxon>
        <taxon>Anthozoa</taxon>
        <taxon>Hexacorallia</taxon>
        <taxon>Scleractinia</taxon>
        <taxon>Astrocoeniina</taxon>
        <taxon>Pocilloporidae</taxon>
        <taxon>Pocillopora</taxon>
    </lineage>
</organism>
<gene>
    <name evidence="2" type="ORF">pdam_00024669</name>
</gene>
<comment type="caution">
    <text evidence="2">The sequence shown here is derived from an EMBL/GenBank/DDBJ whole genome shotgun (WGS) entry which is preliminary data.</text>
</comment>
<evidence type="ECO:0000256" key="1">
    <source>
        <dbReference type="SAM" id="MobiDB-lite"/>
    </source>
</evidence>
<reference evidence="2 3" key="1">
    <citation type="journal article" date="2018" name="Sci. Rep.">
        <title>Comparative analysis of the Pocillopora damicornis genome highlights role of immune system in coral evolution.</title>
        <authorList>
            <person name="Cunning R."/>
            <person name="Bay R.A."/>
            <person name="Gillette P."/>
            <person name="Baker A.C."/>
            <person name="Traylor-Knowles N."/>
        </authorList>
    </citation>
    <scope>NUCLEOTIDE SEQUENCE [LARGE SCALE GENOMIC DNA]</scope>
    <source>
        <strain evidence="2">RSMAS</strain>
        <tissue evidence="2">Whole animal</tissue>
    </source>
</reference>
<keyword evidence="3" id="KW-1185">Reference proteome</keyword>
<accession>A0A3M6TH41</accession>
<evidence type="ECO:0000313" key="3">
    <source>
        <dbReference type="Proteomes" id="UP000275408"/>
    </source>
</evidence>
<dbReference type="Proteomes" id="UP000275408">
    <property type="component" value="Unassembled WGS sequence"/>
</dbReference>
<protein>
    <submittedName>
        <fullName evidence="2">Uncharacterized protein</fullName>
    </submittedName>
</protein>
<name>A0A3M6TH41_POCDA</name>
<feature type="region of interest" description="Disordered" evidence="1">
    <location>
        <begin position="29"/>
        <end position="55"/>
    </location>
</feature>
<sequence length="146" mass="16550">MDTNRDSAHQSQNEDDFPTFSLGLEFLNEAEKEKNNGKGDSASAPSRFASLSEREMQQFLTERHSGKTKQMTNWSVSTFKGLHNPVHTRPNKSSSDDELLQVWDKEKILNPYVIGIVTDSLLPSYDNPFIPWSDSPDSSKRKLMSV</sequence>
<evidence type="ECO:0000313" key="2">
    <source>
        <dbReference type="EMBL" id="RMX40715.1"/>
    </source>
</evidence>
<proteinExistence type="predicted"/>
<feature type="region of interest" description="Disordered" evidence="1">
    <location>
        <begin position="1"/>
        <end position="20"/>
    </location>
</feature>